<protein>
    <submittedName>
        <fullName evidence="5">Response regulator containing a CheY-like receiver domain and an HTH DNA-binding domain</fullName>
    </submittedName>
</protein>
<keyword evidence="3" id="KW-0804">Transcription</keyword>
<dbReference type="Proteomes" id="UP000004691">
    <property type="component" value="Unassembled WGS sequence"/>
</dbReference>
<dbReference type="PROSITE" id="PS00622">
    <property type="entry name" value="HTH_LUXR_1"/>
    <property type="match status" value="1"/>
</dbReference>
<dbReference type="PANTHER" id="PTHR44688:SF16">
    <property type="entry name" value="DNA-BINDING TRANSCRIPTIONAL ACTIVATOR DEVR_DOSR"/>
    <property type="match status" value="1"/>
</dbReference>
<evidence type="ECO:0000256" key="2">
    <source>
        <dbReference type="ARBA" id="ARBA00023125"/>
    </source>
</evidence>
<name>I0V7H0_9PSEU</name>
<dbReference type="EMBL" id="JH636049">
    <property type="protein sequence ID" value="EID56073.1"/>
    <property type="molecule type" value="Genomic_DNA"/>
</dbReference>
<evidence type="ECO:0000313" key="6">
    <source>
        <dbReference type="Proteomes" id="UP000004691"/>
    </source>
</evidence>
<evidence type="ECO:0000259" key="4">
    <source>
        <dbReference type="PROSITE" id="PS50043"/>
    </source>
</evidence>
<keyword evidence="2 5" id="KW-0238">DNA-binding</keyword>
<evidence type="ECO:0000313" key="5">
    <source>
        <dbReference type="EMBL" id="EID56073.1"/>
    </source>
</evidence>
<feature type="domain" description="HTH luxR-type" evidence="4">
    <location>
        <begin position="140"/>
        <end position="203"/>
    </location>
</feature>
<dbReference type="HOGENOM" id="CLU_1420527_0_0_11"/>
<dbReference type="GO" id="GO:0003677">
    <property type="term" value="F:DNA binding"/>
    <property type="evidence" value="ECO:0007669"/>
    <property type="project" value="UniProtKB-KW"/>
</dbReference>
<dbReference type="PRINTS" id="PR00038">
    <property type="entry name" value="HTHLUXR"/>
</dbReference>
<dbReference type="SMART" id="SM00421">
    <property type="entry name" value="HTH_LUXR"/>
    <property type="match status" value="1"/>
</dbReference>
<dbReference type="OrthoDB" id="3178272at2"/>
<dbReference type="PROSITE" id="PS50043">
    <property type="entry name" value="HTH_LUXR_2"/>
    <property type="match status" value="1"/>
</dbReference>
<organism evidence="5 6">
    <name type="scientific">Saccharomonospora xinjiangensis XJ-54</name>
    <dbReference type="NCBI Taxonomy" id="882086"/>
    <lineage>
        <taxon>Bacteria</taxon>
        <taxon>Bacillati</taxon>
        <taxon>Actinomycetota</taxon>
        <taxon>Actinomycetes</taxon>
        <taxon>Pseudonocardiales</taxon>
        <taxon>Pseudonocardiaceae</taxon>
        <taxon>Saccharomonospora</taxon>
    </lineage>
</organism>
<keyword evidence="6" id="KW-1185">Reference proteome</keyword>
<dbReference type="SUPFAM" id="SSF46894">
    <property type="entry name" value="C-terminal effector domain of the bipartite response regulators"/>
    <property type="match status" value="1"/>
</dbReference>
<dbReference type="InterPro" id="IPR036388">
    <property type="entry name" value="WH-like_DNA-bd_sf"/>
</dbReference>
<dbReference type="GO" id="GO:0006355">
    <property type="term" value="P:regulation of DNA-templated transcription"/>
    <property type="evidence" value="ECO:0007669"/>
    <property type="project" value="InterPro"/>
</dbReference>
<proteinExistence type="predicted"/>
<dbReference type="InterPro" id="IPR016032">
    <property type="entry name" value="Sig_transdc_resp-reg_C-effctor"/>
</dbReference>
<dbReference type="InterPro" id="IPR000792">
    <property type="entry name" value="Tscrpt_reg_LuxR_C"/>
</dbReference>
<dbReference type="eggNOG" id="COG2197">
    <property type="taxonomic scope" value="Bacteria"/>
</dbReference>
<evidence type="ECO:0000256" key="1">
    <source>
        <dbReference type="ARBA" id="ARBA00023015"/>
    </source>
</evidence>
<evidence type="ECO:0000256" key="3">
    <source>
        <dbReference type="ARBA" id="ARBA00023163"/>
    </source>
</evidence>
<dbReference type="CDD" id="cd06170">
    <property type="entry name" value="LuxR_C_like"/>
    <property type="match status" value="1"/>
</dbReference>
<dbReference type="Gene3D" id="1.10.10.10">
    <property type="entry name" value="Winged helix-like DNA-binding domain superfamily/Winged helix DNA-binding domain"/>
    <property type="match status" value="1"/>
</dbReference>
<gene>
    <name evidence="5" type="ORF">SacxiDRAFT_3882</name>
</gene>
<keyword evidence="1" id="KW-0805">Transcription regulation</keyword>
<dbReference type="Pfam" id="PF00196">
    <property type="entry name" value="GerE"/>
    <property type="match status" value="1"/>
</dbReference>
<accession>I0V7H0</accession>
<dbReference type="STRING" id="882086.SacxiDRAFT_3882"/>
<dbReference type="PANTHER" id="PTHR44688">
    <property type="entry name" value="DNA-BINDING TRANSCRIPTIONAL ACTIVATOR DEVR_DOSR"/>
    <property type="match status" value="1"/>
</dbReference>
<reference evidence="5 6" key="1">
    <citation type="submission" date="2012-01" db="EMBL/GenBank/DDBJ databases">
        <title>Improved High-Quality Draft sequence of Saccharomonospora xinjiangensis XJ-54.</title>
        <authorList>
            <consortium name="US DOE Joint Genome Institute"/>
            <person name="Lucas S."/>
            <person name="Han J."/>
            <person name="Lapidus A."/>
            <person name="Cheng J.-F."/>
            <person name="Goodwin L."/>
            <person name="Pitluck S."/>
            <person name="Peters L."/>
            <person name="Mikhailova N."/>
            <person name="Teshima H."/>
            <person name="Detter J.C."/>
            <person name="Han C."/>
            <person name="Tapia R."/>
            <person name="Land M."/>
            <person name="Hauser L."/>
            <person name="Kyrpides N."/>
            <person name="Ivanova N."/>
            <person name="Pagani I."/>
            <person name="Brambilla E.-M."/>
            <person name="Klenk H.-P."/>
            <person name="Woyke T."/>
        </authorList>
    </citation>
    <scope>NUCLEOTIDE SEQUENCE [LARGE SCALE GENOMIC DNA]</scope>
    <source>
        <strain evidence="5 6">XJ-54</strain>
    </source>
</reference>
<dbReference type="AlphaFoldDB" id="I0V7H0"/>
<sequence length="203" mass="22309">MYLPLHTVRQLVSVVDTLAAEGDPDRFPESCLAMLCDLLAADSVVYQAEDLRTGKVSRVEFHRPCSVGADDSAEGACQGHGLRAHLATLPVEPFPGFRVTMVFARRAHPFTDVEQHVCELLGEPLASVLRRLHSGRLVTPDLRDGTLTLREQEIVRLVALGRTNVAIGHELALSPRTVAKHLEHIYRKLRVGGRAEAVARALE</sequence>